<dbReference type="STRING" id="906689.A0A2I0X3G6"/>
<proteinExistence type="predicted"/>
<dbReference type="GO" id="GO:0016757">
    <property type="term" value="F:glycosyltransferase activity"/>
    <property type="evidence" value="ECO:0007669"/>
    <property type="project" value="UniProtKB-KW"/>
</dbReference>
<sequence>MISSLPFSKRLVIRDYFNSEKAEEDSMVISSSARVSERKHVVRGRTIMSSVPGTVISSPVVSFGPEGFFLGAQLSDLSSRHVVSLRILWFRFFGFSLNLLI</sequence>
<evidence type="ECO:0000313" key="2">
    <source>
        <dbReference type="Proteomes" id="UP000233837"/>
    </source>
</evidence>
<name>A0A2I0X3G6_9ASPA</name>
<gene>
    <name evidence="1" type="primary">RFS6</name>
    <name evidence="1" type="ORF">MA16_Dca005460</name>
</gene>
<reference evidence="1 2" key="1">
    <citation type="journal article" date="2016" name="Sci. Rep.">
        <title>The Dendrobium catenatum Lindl. genome sequence provides insights into polysaccharide synthase, floral development and adaptive evolution.</title>
        <authorList>
            <person name="Zhang G.Q."/>
            <person name="Xu Q."/>
            <person name="Bian C."/>
            <person name="Tsai W.C."/>
            <person name="Yeh C.M."/>
            <person name="Liu K.W."/>
            <person name="Yoshida K."/>
            <person name="Zhang L.S."/>
            <person name="Chang S.B."/>
            <person name="Chen F."/>
            <person name="Shi Y."/>
            <person name="Su Y.Y."/>
            <person name="Zhang Y.Q."/>
            <person name="Chen L.J."/>
            <person name="Yin Y."/>
            <person name="Lin M."/>
            <person name="Huang H."/>
            <person name="Deng H."/>
            <person name="Wang Z.W."/>
            <person name="Zhu S.L."/>
            <person name="Zhao X."/>
            <person name="Deng C."/>
            <person name="Niu S.C."/>
            <person name="Huang J."/>
            <person name="Wang M."/>
            <person name="Liu G.H."/>
            <person name="Yang H.J."/>
            <person name="Xiao X.J."/>
            <person name="Hsiao Y.Y."/>
            <person name="Wu W.L."/>
            <person name="Chen Y.Y."/>
            <person name="Mitsuda N."/>
            <person name="Ohme-Takagi M."/>
            <person name="Luo Y.B."/>
            <person name="Van de Peer Y."/>
            <person name="Liu Z.J."/>
        </authorList>
    </citation>
    <scope>NUCLEOTIDE SEQUENCE [LARGE SCALE GENOMIC DNA]</scope>
    <source>
        <tissue evidence="1">The whole plant</tissue>
    </source>
</reference>
<dbReference type="AlphaFoldDB" id="A0A2I0X3G6"/>
<dbReference type="Proteomes" id="UP000233837">
    <property type="component" value="Unassembled WGS sequence"/>
</dbReference>
<keyword evidence="1" id="KW-0808">Transferase</keyword>
<evidence type="ECO:0000313" key="1">
    <source>
        <dbReference type="EMBL" id="PKU82455.1"/>
    </source>
</evidence>
<reference evidence="1 2" key="2">
    <citation type="journal article" date="2017" name="Nature">
        <title>The Apostasia genome and the evolution of orchids.</title>
        <authorList>
            <person name="Zhang G.Q."/>
            <person name="Liu K.W."/>
            <person name="Li Z."/>
            <person name="Lohaus R."/>
            <person name="Hsiao Y.Y."/>
            <person name="Niu S.C."/>
            <person name="Wang J.Y."/>
            <person name="Lin Y.C."/>
            <person name="Xu Q."/>
            <person name="Chen L.J."/>
            <person name="Yoshida K."/>
            <person name="Fujiwara S."/>
            <person name="Wang Z.W."/>
            <person name="Zhang Y.Q."/>
            <person name="Mitsuda N."/>
            <person name="Wang M."/>
            <person name="Liu G.H."/>
            <person name="Pecoraro L."/>
            <person name="Huang H.X."/>
            <person name="Xiao X.J."/>
            <person name="Lin M."/>
            <person name="Wu X.Y."/>
            <person name="Wu W.L."/>
            <person name="Chen Y.Y."/>
            <person name="Chang S.B."/>
            <person name="Sakamoto S."/>
            <person name="Ohme-Takagi M."/>
            <person name="Yagi M."/>
            <person name="Zeng S.J."/>
            <person name="Shen C.Y."/>
            <person name="Yeh C.M."/>
            <person name="Luo Y.B."/>
            <person name="Tsai W.C."/>
            <person name="Van de Peer Y."/>
            <person name="Liu Z.J."/>
        </authorList>
    </citation>
    <scope>NUCLEOTIDE SEQUENCE [LARGE SCALE GENOMIC DNA]</scope>
    <source>
        <tissue evidence="1">The whole plant</tissue>
    </source>
</reference>
<organism evidence="1 2">
    <name type="scientific">Dendrobium catenatum</name>
    <dbReference type="NCBI Taxonomy" id="906689"/>
    <lineage>
        <taxon>Eukaryota</taxon>
        <taxon>Viridiplantae</taxon>
        <taxon>Streptophyta</taxon>
        <taxon>Embryophyta</taxon>
        <taxon>Tracheophyta</taxon>
        <taxon>Spermatophyta</taxon>
        <taxon>Magnoliopsida</taxon>
        <taxon>Liliopsida</taxon>
        <taxon>Asparagales</taxon>
        <taxon>Orchidaceae</taxon>
        <taxon>Epidendroideae</taxon>
        <taxon>Malaxideae</taxon>
        <taxon>Dendrobiinae</taxon>
        <taxon>Dendrobium</taxon>
    </lineage>
</organism>
<dbReference type="EMBL" id="KZ502191">
    <property type="protein sequence ID" value="PKU82455.1"/>
    <property type="molecule type" value="Genomic_DNA"/>
</dbReference>
<keyword evidence="2" id="KW-1185">Reference proteome</keyword>
<keyword evidence="1" id="KW-0328">Glycosyltransferase</keyword>
<accession>A0A2I0X3G6</accession>
<protein>
    <submittedName>
        <fullName evidence="1">Putative galactinol--sucrose galactosyltransferase 6</fullName>
    </submittedName>
</protein>